<evidence type="ECO:0000313" key="6">
    <source>
        <dbReference type="EMBL" id="KAK7238584.1"/>
    </source>
</evidence>
<proteinExistence type="predicted"/>
<dbReference type="SUPFAM" id="SSF47370">
    <property type="entry name" value="Bromodomain"/>
    <property type="match status" value="1"/>
</dbReference>
<dbReference type="PRINTS" id="PR00503">
    <property type="entry name" value="BROMODOMAIN"/>
</dbReference>
<feature type="compositionally biased region" description="Low complexity" evidence="3">
    <location>
        <begin position="474"/>
        <end position="497"/>
    </location>
</feature>
<evidence type="ECO:0000259" key="5">
    <source>
        <dbReference type="PROSITE" id="PS50106"/>
    </source>
</evidence>
<feature type="region of interest" description="Disordered" evidence="3">
    <location>
        <begin position="158"/>
        <end position="184"/>
    </location>
</feature>
<feature type="compositionally biased region" description="Low complexity" evidence="3">
    <location>
        <begin position="734"/>
        <end position="744"/>
    </location>
</feature>
<dbReference type="InterPro" id="IPR001478">
    <property type="entry name" value="PDZ"/>
</dbReference>
<evidence type="ECO:0000256" key="1">
    <source>
        <dbReference type="ARBA" id="ARBA00023117"/>
    </source>
</evidence>
<evidence type="ECO:0000256" key="2">
    <source>
        <dbReference type="PROSITE-ProRule" id="PRU00035"/>
    </source>
</evidence>
<protein>
    <recommendedName>
        <fullName evidence="8">Bromo domain-containing protein</fullName>
    </recommendedName>
</protein>
<feature type="region of interest" description="Disordered" evidence="3">
    <location>
        <begin position="61"/>
        <end position="85"/>
    </location>
</feature>
<dbReference type="Gene3D" id="2.30.30.140">
    <property type="match status" value="1"/>
</dbReference>
<name>A0ABR1FTY8_AURAN</name>
<dbReference type="PROSITE" id="PS50106">
    <property type="entry name" value="PDZ"/>
    <property type="match status" value="1"/>
</dbReference>
<keyword evidence="7" id="KW-1185">Reference proteome</keyword>
<feature type="domain" description="Bromo" evidence="4">
    <location>
        <begin position="230"/>
        <end position="295"/>
    </location>
</feature>
<dbReference type="PANTHER" id="PTHR46136:SF1">
    <property type="entry name" value="TRANSCRIPTION FACTOR GTE11-RELATED"/>
    <property type="match status" value="1"/>
</dbReference>
<sequence>MLVCESCGQSAVHELCHGASPTSARRAWARQILLLAPSPRGNPPLRASRAPLGVDYADVERSDVDESDAEDRAQPKADRQVEERGRFRGLAGRRRRRGPLFEGDAVIEARCRGGPWYPGALAFVHEGGDVDVQYDDGDEKRVPRAFVRRLARRRAAMRPARGRERRVLSPTGRGSRSTRWDGDDAFYAGTVEEPQRRDGQGQRSHADPARQSLQNVLSAISGDAVAEAFFAAPVDPVQLQIPDYFDVVKNPMDLGTVAARLKDGVYDEAGEVFAADVRLTFDNAMLYNNPSHIVHVSALRYKKLFDELYASQLHTDERSCPICGAEYLGTRNGRAVHLAASRACLVALGEDFESRMRARLGQVCKILQIERFDKPDYDVEETVCATDDEIEAESTPERDRDAMLESKASARSQKLLSMGPTVVRESILYAQMLLSKLQAGQPQGGGLLLGDSTMASLPDVAAEDDSTSRSSAVPSPRRLLSTSSPPAPSSRGVGAVRPAPPVVPPGHSVLEVSLHALKNGTYGFCFDTDSAGRVVVSKSVTDLERGLMAATGLRAGDVIIGLEGCCEVSRAPFDEVVGKLGDEQSAPAAILLKVARPGPGAAAAPSRVVSTKTELLVQSRAAPGVLSEVAAPEPSHKRNSDELAAVVDAPKRRRASDLERWLTSRGVTSEQAVREACAHAVTVERLLAAPKKSLEWLTKHWDQAVRERFMRVVDAARGPEQDQATPMSDRSLTDASVRAAADAEAASDDTLRARLVEEEAAPAPPDDGHVRDGESAKRARSDDSATESPDAKRALTSAVVAPPPPALPSAALKVGDTVVAPPPPALPSPAIDKAPAALKVGDTFEKRFRGCGSGDDGMFQGRVTEILPNQKVLVSWNDGDASVMTTAAVMKLLNSAAPSPTPDPLTRSDASSFIGKPSGLLGSFWDGCADKDLDTMYPVVVTNVEARRVHGRLAVMVGVRLTRQKDAKHNPPRDEPIWIAEKLFKEYLAEFLRRSQPH</sequence>
<evidence type="ECO:0008006" key="8">
    <source>
        <dbReference type="Google" id="ProtNLM"/>
    </source>
</evidence>
<feature type="compositionally biased region" description="Basic and acidic residues" evidence="3">
    <location>
        <begin position="193"/>
        <end position="208"/>
    </location>
</feature>
<feature type="region of interest" description="Disordered" evidence="3">
    <location>
        <begin position="191"/>
        <end position="210"/>
    </location>
</feature>
<organism evidence="6 7">
    <name type="scientific">Aureococcus anophagefferens</name>
    <name type="common">Harmful bloom alga</name>
    <dbReference type="NCBI Taxonomy" id="44056"/>
    <lineage>
        <taxon>Eukaryota</taxon>
        <taxon>Sar</taxon>
        <taxon>Stramenopiles</taxon>
        <taxon>Ochrophyta</taxon>
        <taxon>Pelagophyceae</taxon>
        <taxon>Pelagomonadales</taxon>
        <taxon>Pelagomonadaceae</taxon>
        <taxon>Aureococcus</taxon>
    </lineage>
</organism>
<feature type="compositionally biased region" description="Basic and acidic residues" evidence="3">
    <location>
        <begin position="766"/>
        <end position="793"/>
    </location>
</feature>
<feature type="region of interest" description="Disordered" evidence="3">
    <location>
        <begin position="460"/>
        <end position="497"/>
    </location>
</feature>
<dbReference type="PROSITE" id="PS50014">
    <property type="entry name" value="BROMODOMAIN_2"/>
    <property type="match status" value="1"/>
</dbReference>
<feature type="region of interest" description="Disordered" evidence="3">
    <location>
        <begin position="387"/>
        <end position="407"/>
    </location>
</feature>
<dbReference type="InterPro" id="IPR001487">
    <property type="entry name" value="Bromodomain"/>
</dbReference>
<dbReference type="EMBL" id="JBBJCI010000229">
    <property type="protein sequence ID" value="KAK7238584.1"/>
    <property type="molecule type" value="Genomic_DNA"/>
</dbReference>
<evidence type="ECO:0000313" key="7">
    <source>
        <dbReference type="Proteomes" id="UP001363151"/>
    </source>
</evidence>
<dbReference type="Pfam" id="PF00439">
    <property type="entry name" value="Bromodomain"/>
    <property type="match status" value="1"/>
</dbReference>
<keyword evidence="1 2" id="KW-0103">Bromodomain</keyword>
<feature type="domain" description="PDZ" evidence="5">
    <location>
        <begin position="511"/>
        <end position="580"/>
    </location>
</feature>
<dbReference type="Gene3D" id="1.20.920.10">
    <property type="entry name" value="Bromodomain-like"/>
    <property type="match status" value="1"/>
</dbReference>
<dbReference type="SMART" id="SM00297">
    <property type="entry name" value="BROMO"/>
    <property type="match status" value="1"/>
</dbReference>
<evidence type="ECO:0000259" key="4">
    <source>
        <dbReference type="PROSITE" id="PS50014"/>
    </source>
</evidence>
<gene>
    <name evidence="6" type="ORF">SO694_00020115</name>
</gene>
<feature type="compositionally biased region" description="Basic and acidic residues" evidence="3">
    <location>
        <begin position="395"/>
        <end position="404"/>
    </location>
</feature>
<dbReference type="InterPro" id="IPR052442">
    <property type="entry name" value="Env_Response_Regulator"/>
</dbReference>
<feature type="region of interest" description="Disordered" evidence="3">
    <location>
        <begin position="716"/>
        <end position="793"/>
    </location>
</feature>
<dbReference type="Proteomes" id="UP001363151">
    <property type="component" value="Unassembled WGS sequence"/>
</dbReference>
<dbReference type="PANTHER" id="PTHR46136">
    <property type="entry name" value="TRANSCRIPTION FACTOR GTE8"/>
    <property type="match status" value="1"/>
</dbReference>
<dbReference type="InterPro" id="IPR036427">
    <property type="entry name" value="Bromodomain-like_sf"/>
</dbReference>
<evidence type="ECO:0000256" key="3">
    <source>
        <dbReference type="SAM" id="MobiDB-lite"/>
    </source>
</evidence>
<comment type="caution">
    <text evidence="6">The sequence shown here is derived from an EMBL/GenBank/DDBJ whole genome shotgun (WGS) entry which is preliminary data.</text>
</comment>
<reference evidence="6 7" key="1">
    <citation type="submission" date="2024-03" db="EMBL/GenBank/DDBJ databases">
        <title>Aureococcus anophagefferens CCMP1851 and Kratosvirus quantuckense: Draft genome of a second virus-susceptible host strain in the model system.</title>
        <authorList>
            <person name="Chase E."/>
            <person name="Truchon A.R."/>
            <person name="Schepens W."/>
            <person name="Wilhelm S.W."/>
        </authorList>
    </citation>
    <scope>NUCLEOTIDE SEQUENCE [LARGE SCALE GENOMIC DNA]</scope>
    <source>
        <strain evidence="6 7">CCMP1851</strain>
    </source>
</reference>
<accession>A0ABR1FTY8</accession>